<proteinExistence type="inferred from homology"/>
<organism evidence="7 8">
    <name type="scientific">Legionella shakespearei DSM 23087</name>
    <dbReference type="NCBI Taxonomy" id="1122169"/>
    <lineage>
        <taxon>Bacteria</taxon>
        <taxon>Pseudomonadati</taxon>
        <taxon>Pseudomonadota</taxon>
        <taxon>Gammaproteobacteria</taxon>
        <taxon>Legionellales</taxon>
        <taxon>Legionellaceae</taxon>
        <taxon>Legionella</taxon>
    </lineage>
</organism>
<dbReference type="RefSeq" id="WP_018576202.1">
    <property type="nucleotide sequence ID" value="NZ_KB892383.1"/>
</dbReference>
<evidence type="ECO:0000313" key="8">
    <source>
        <dbReference type="Proteomes" id="UP000054600"/>
    </source>
</evidence>
<feature type="domain" description="Multidrug resistance protein MdtA-like alpha-helical hairpin" evidence="3">
    <location>
        <begin position="100"/>
        <end position="168"/>
    </location>
</feature>
<dbReference type="Gene3D" id="2.40.50.100">
    <property type="match status" value="1"/>
</dbReference>
<dbReference type="GO" id="GO:0030313">
    <property type="term" value="C:cell envelope"/>
    <property type="evidence" value="ECO:0007669"/>
    <property type="project" value="UniProtKB-SubCell"/>
</dbReference>
<feature type="domain" description="Multidrug resistance protein MdtA-like C-terminal permuted SH3" evidence="6">
    <location>
        <begin position="294"/>
        <end position="353"/>
    </location>
</feature>
<dbReference type="PROSITE" id="PS51257">
    <property type="entry name" value="PROKAR_LIPOPROTEIN"/>
    <property type="match status" value="1"/>
</dbReference>
<name>A0A0W0YLY2_9GAMM</name>
<dbReference type="STRING" id="1122169.Lsha_2171"/>
<dbReference type="GO" id="GO:0022857">
    <property type="term" value="F:transmembrane transporter activity"/>
    <property type="evidence" value="ECO:0007669"/>
    <property type="project" value="InterPro"/>
</dbReference>
<dbReference type="eggNOG" id="COG0845">
    <property type="taxonomic scope" value="Bacteria"/>
</dbReference>
<dbReference type="PANTHER" id="PTHR30158">
    <property type="entry name" value="ACRA/E-RELATED COMPONENT OF DRUG EFFLUX TRANSPORTER"/>
    <property type="match status" value="1"/>
</dbReference>
<dbReference type="GO" id="GO:0005886">
    <property type="term" value="C:plasma membrane"/>
    <property type="evidence" value="ECO:0007669"/>
    <property type="project" value="TreeGrafter"/>
</dbReference>
<dbReference type="Gene3D" id="1.10.287.470">
    <property type="entry name" value="Helix hairpin bin"/>
    <property type="match status" value="1"/>
</dbReference>
<dbReference type="SUPFAM" id="SSF111369">
    <property type="entry name" value="HlyD-like secretion proteins"/>
    <property type="match status" value="1"/>
</dbReference>
<dbReference type="Gene3D" id="2.40.420.20">
    <property type="match status" value="1"/>
</dbReference>
<dbReference type="GO" id="GO:0046677">
    <property type="term" value="P:response to antibiotic"/>
    <property type="evidence" value="ECO:0007669"/>
    <property type="project" value="TreeGrafter"/>
</dbReference>
<sequence>MLSKHLLQYAVAISIGLFLTSCNDTDSVQNTPRSVPVMKLSPTAIPLKRTYIGITQSIAAVGIKARVEGFLTQMNFVEGKPVKKDQLLFVIDPKPFEAQLDLAKGQLSKSIANMEYQKVQYLRLKELVKKGDISQSNYDEVAAKYAAAQAEVQIEKANVETAEINLGYCSMKSPFDGIIGEKFVDVGNLVGAGESTLLANVVQLNPIYVQFSPSVEDYGSFLKYRKNMPFYVEASLPHDSTLVFKGRVDLVNNQADTPTSTILMRAEIDNPERLLLPGIYVNITLELTKDDPTILLPSSAVVETQGQKTVYLVNKDNQVEVTKIQTSGMYQQQYIVTSGVKEGDLLILSGLQKIMPGQAVKPEVQDTAAKGKKND</sequence>
<dbReference type="InterPro" id="IPR058625">
    <property type="entry name" value="MdtA-like_BSH"/>
</dbReference>
<evidence type="ECO:0000259" key="5">
    <source>
        <dbReference type="Pfam" id="PF25944"/>
    </source>
</evidence>
<dbReference type="InterPro" id="IPR058627">
    <property type="entry name" value="MdtA-like_C"/>
</dbReference>
<accession>A0A0W0YLY2</accession>
<dbReference type="Proteomes" id="UP000054600">
    <property type="component" value="Unassembled WGS sequence"/>
</dbReference>
<reference evidence="7 8" key="1">
    <citation type="submission" date="2015-11" db="EMBL/GenBank/DDBJ databases">
        <title>Genomic analysis of 38 Legionella species identifies large and diverse effector repertoires.</title>
        <authorList>
            <person name="Burstein D."/>
            <person name="Amaro F."/>
            <person name="Zusman T."/>
            <person name="Lifshitz Z."/>
            <person name="Cohen O."/>
            <person name="Gilbert J.A."/>
            <person name="Pupko T."/>
            <person name="Shuman H.A."/>
            <person name="Segal G."/>
        </authorList>
    </citation>
    <scope>NUCLEOTIDE SEQUENCE [LARGE SCALE GENOMIC DNA]</scope>
    <source>
        <strain evidence="7 8">ATCC 49655</strain>
    </source>
</reference>
<feature type="domain" description="Multidrug resistance protein MdtA-like beta-barrel" evidence="5">
    <location>
        <begin position="206"/>
        <end position="288"/>
    </location>
</feature>
<dbReference type="Pfam" id="PF25944">
    <property type="entry name" value="Beta-barrel_RND"/>
    <property type="match status" value="1"/>
</dbReference>
<dbReference type="NCBIfam" id="TIGR01730">
    <property type="entry name" value="RND_mfp"/>
    <property type="match status" value="1"/>
</dbReference>
<dbReference type="InterPro" id="IPR058626">
    <property type="entry name" value="MdtA-like_b-barrel"/>
</dbReference>
<dbReference type="EMBL" id="LNYW01000059">
    <property type="protein sequence ID" value="KTD57893.1"/>
    <property type="molecule type" value="Genomic_DNA"/>
</dbReference>
<comment type="similarity">
    <text evidence="2">Belongs to the membrane fusion protein (MFP) (TC 8.A.1) family.</text>
</comment>
<dbReference type="InterPro" id="IPR006143">
    <property type="entry name" value="RND_pump_MFP"/>
</dbReference>
<dbReference type="AlphaFoldDB" id="A0A0W0YLY2"/>
<dbReference type="OrthoDB" id="9783047at2"/>
<evidence type="ECO:0000259" key="6">
    <source>
        <dbReference type="Pfam" id="PF25967"/>
    </source>
</evidence>
<dbReference type="Pfam" id="PF25967">
    <property type="entry name" value="RND-MFP_C"/>
    <property type="match status" value="1"/>
</dbReference>
<evidence type="ECO:0000313" key="7">
    <source>
        <dbReference type="EMBL" id="KTD57893.1"/>
    </source>
</evidence>
<dbReference type="Pfam" id="PF25876">
    <property type="entry name" value="HH_MFP_RND"/>
    <property type="match status" value="1"/>
</dbReference>
<keyword evidence="8" id="KW-1185">Reference proteome</keyword>
<evidence type="ECO:0000256" key="2">
    <source>
        <dbReference type="ARBA" id="ARBA00009477"/>
    </source>
</evidence>
<comment type="caution">
    <text evidence="7">The sequence shown here is derived from an EMBL/GenBank/DDBJ whole genome shotgun (WGS) entry which is preliminary data.</text>
</comment>
<dbReference type="InterPro" id="IPR058624">
    <property type="entry name" value="MdtA-like_HH"/>
</dbReference>
<evidence type="ECO:0000259" key="4">
    <source>
        <dbReference type="Pfam" id="PF25917"/>
    </source>
</evidence>
<dbReference type="Gene3D" id="2.40.30.170">
    <property type="match status" value="1"/>
</dbReference>
<dbReference type="PATRIC" id="fig|1122169.6.peg.2492"/>
<feature type="domain" description="Multidrug resistance protein MdtA-like barrel-sandwich hybrid" evidence="4">
    <location>
        <begin position="61"/>
        <end position="199"/>
    </location>
</feature>
<protein>
    <submittedName>
        <fullName evidence="7">RND multidrug efflux membrane fusion protein</fullName>
    </submittedName>
</protein>
<dbReference type="Pfam" id="PF25917">
    <property type="entry name" value="BSH_RND"/>
    <property type="match status" value="1"/>
</dbReference>
<comment type="subcellular location">
    <subcellularLocation>
        <location evidence="1">Cell inner membrane</location>
        <topology evidence="1">Lipid-anchor</topology>
    </subcellularLocation>
</comment>
<evidence type="ECO:0000256" key="1">
    <source>
        <dbReference type="ARBA" id="ARBA00004519"/>
    </source>
</evidence>
<evidence type="ECO:0000259" key="3">
    <source>
        <dbReference type="Pfam" id="PF25876"/>
    </source>
</evidence>
<gene>
    <name evidence="7" type="ORF">Lsha_2171</name>
</gene>